<dbReference type="InterPro" id="IPR001810">
    <property type="entry name" value="F-box_dom"/>
</dbReference>
<dbReference type="EMBL" id="JBBNAE010000003">
    <property type="protein sequence ID" value="KAK9137040.1"/>
    <property type="molecule type" value="Genomic_DNA"/>
</dbReference>
<reference evidence="2 3" key="1">
    <citation type="submission" date="2024-01" db="EMBL/GenBank/DDBJ databases">
        <title>Genome assemblies of Stephania.</title>
        <authorList>
            <person name="Yang L."/>
        </authorList>
    </citation>
    <scope>NUCLEOTIDE SEQUENCE [LARGE SCALE GENOMIC DNA]</scope>
    <source>
        <strain evidence="2">QJT</strain>
        <tissue evidence="2">Leaf</tissue>
    </source>
</reference>
<dbReference type="SMART" id="SM00256">
    <property type="entry name" value="FBOX"/>
    <property type="match status" value="1"/>
</dbReference>
<keyword evidence="3" id="KW-1185">Reference proteome</keyword>
<dbReference type="InterPro" id="IPR017451">
    <property type="entry name" value="F-box-assoc_interact_dom"/>
</dbReference>
<dbReference type="AlphaFoldDB" id="A0AAP0JQ73"/>
<evidence type="ECO:0000313" key="2">
    <source>
        <dbReference type="EMBL" id="KAK9137040.1"/>
    </source>
</evidence>
<protein>
    <recommendedName>
        <fullName evidence="1">F-box domain-containing protein</fullName>
    </recommendedName>
</protein>
<dbReference type="Pfam" id="PF12937">
    <property type="entry name" value="F-box-like"/>
    <property type="match status" value="1"/>
</dbReference>
<dbReference type="SUPFAM" id="SSF81383">
    <property type="entry name" value="F-box domain"/>
    <property type="match status" value="1"/>
</dbReference>
<dbReference type="InterPro" id="IPR013187">
    <property type="entry name" value="F-box-assoc_dom_typ3"/>
</dbReference>
<proteinExistence type="predicted"/>
<dbReference type="InterPro" id="IPR036047">
    <property type="entry name" value="F-box-like_dom_sf"/>
</dbReference>
<evidence type="ECO:0000259" key="1">
    <source>
        <dbReference type="SMART" id="SM00256"/>
    </source>
</evidence>
<dbReference type="PANTHER" id="PTHR31672:SF13">
    <property type="entry name" value="F-BOX PROTEIN CPR30-LIKE"/>
    <property type="match status" value="1"/>
</dbReference>
<comment type="caution">
    <text evidence="2">The sequence shown here is derived from an EMBL/GenBank/DDBJ whole genome shotgun (WGS) entry which is preliminary data.</text>
</comment>
<accession>A0AAP0JQ73</accession>
<dbReference type="Gene3D" id="1.20.1280.50">
    <property type="match status" value="1"/>
</dbReference>
<dbReference type="Proteomes" id="UP001417504">
    <property type="component" value="Unassembled WGS sequence"/>
</dbReference>
<organism evidence="2 3">
    <name type="scientific">Stephania japonica</name>
    <dbReference type="NCBI Taxonomy" id="461633"/>
    <lineage>
        <taxon>Eukaryota</taxon>
        <taxon>Viridiplantae</taxon>
        <taxon>Streptophyta</taxon>
        <taxon>Embryophyta</taxon>
        <taxon>Tracheophyta</taxon>
        <taxon>Spermatophyta</taxon>
        <taxon>Magnoliopsida</taxon>
        <taxon>Ranunculales</taxon>
        <taxon>Menispermaceae</taxon>
        <taxon>Menispermoideae</taxon>
        <taxon>Cissampelideae</taxon>
        <taxon>Stephania</taxon>
    </lineage>
</organism>
<dbReference type="NCBIfam" id="TIGR01640">
    <property type="entry name" value="F_box_assoc_1"/>
    <property type="match status" value="1"/>
</dbReference>
<sequence>MSCSKRHSGEGELPPEILATELLPRLPAKSLLRFKSVCKSWRDLISDPHFIESHLHQQSQAASISSNGTIISGPPNLNVLFGEFNVLFSIVVGSGDATAKPIGFDNSYCPLCSCNGLVCVETNLMELALWNPCTQSFRLLPKWKDDLPDLDTERLTCGFGYDAEIKDYKLVVIGRKSGRVSQVLVFTLASNSWRRISDTNLPFYCMEGGMFINGFIYWPVLNYCLDALICFDIHNEVFNELRIPDAFLLQVTRNEEIIFNIGELGGCLVLVWELSDGDPDHNSDLSHEVWILKENWVKMYSINLSKSFCTEYHTPIMPTGVISVSKKKKKSHFEIVYASSNGRLFSYNLSTNRFRHFKAPGLWYVKSRKAKTYIESLVSLHQ</sequence>
<gene>
    <name evidence="2" type="ORF">Sjap_007634</name>
</gene>
<evidence type="ECO:0000313" key="3">
    <source>
        <dbReference type="Proteomes" id="UP001417504"/>
    </source>
</evidence>
<dbReference type="PANTHER" id="PTHR31672">
    <property type="entry name" value="BNACNNG10540D PROTEIN"/>
    <property type="match status" value="1"/>
</dbReference>
<dbReference type="InterPro" id="IPR050796">
    <property type="entry name" value="SCF_F-box_component"/>
</dbReference>
<dbReference type="CDD" id="cd22157">
    <property type="entry name" value="F-box_AtFBW1-like"/>
    <property type="match status" value="1"/>
</dbReference>
<name>A0AAP0JQ73_9MAGN</name>
<feature type="domain" description="F-box" evidence="1">
    <location>
        <begin position="13"/>
        <end position="53"/>
    </location>
</feature>
<dbReference type="Pfam" id="PF08268">
    <property type="entry name" value="FBA_3"/>
    <property type="match status" value="1"/>
</dbReference>